<evidence type="ECO:0000256" key="7">
    <source>
        <dbReference type="SAM" id="SignalP"/>
    </source>
</evidence>
<dbReference type="InterPro" id="IPR006128">
    <property type="entry name" value="Lipoprotein_PsaA-like"/>
</dbReference>
<proteinExistence type="inferred from homology"/>
<keyword evidence="3 6" id="KW-0813">Transport</keyword>
<comment type="subcellular location">
    <subcellularLocation>
        <location evidence="1">Cell envelope</location>
    </subcellularLocation>
</comment>
<evidence type="ECO:0000256" key="2">
    <source>
        <dbReference type="ARBA" id="ARBA00011028"/>
    </source>
</evidence>
<dbReference type="CDD" id="cd01137">
    <property type="entry name" value="PsaA"/>
    <property type="match status" value="1"/>
</dbReference>
<dbReference type="PRINTS" id="PR00690">
    <property type="entry name" value="ADHESNFAMILY"/>
</dbReference>
<keyword evidence="9" id="KW-1185">Reference proteome</keyword>
<dbReference type="InterPro" id="IPR006311">
    <property type="entry name" value="TAT_signal"/>
</dbReference>
<dbReference type="GO" id="GO:0030001">
    <property type="term" value="P:metal ion transport"/>
    <property type="evidence" value="ECO:0007669"/>
    <property type="project" value="InterPro"/>
</dbReference>
<dbReference type="GO" id="GO:0030313">
    <property type="term" value="C:cell envelope"/>
    <property type="evidence" value="ECO:0007669"/>
    <property type="project" value="UniProtKB-SubCell"/>
</dbReference>
<keyword evidence="5 7" id="KW-0732">Signal</keyword>
<dbReference type="GO" id="GO:0007155">
    <property type="term" value="P:cell adhesion"/>
    <property type="evidence" value="ECO:0007669"/>
    <property type="project" value="InterPro"/>
</dbReference>
<evidence type="ECO:0000313" key="9">
    <source>
        <dbReference type="Proteomes" id="UP000318294"/>
    </source>
</evidence>
<dbReference type="PROSITE" id="PS51318">
    <property type="entry name" value="TAT"/>
    <property type="match status" value="1"/>
</dbReference>
<reference evidence="8 9" key="1">
    <citation type="submission" date="2019-07" db="EMBL/GenBank/DDBJ databases">
        <title>Tepidimonas charontis SPSP-6 draft genome.</title>
        <authorList>
            <person name="Da Costa M.S."/>
            <person name="Froufe H.J.C."/>
            <person name="Egas C."/>
            <person name="Albuquerque L."/>
        </authorList>
    </citation>
    <scope>NUCLEOTIDE SEQUENCE [LARGE SCALE GENOMIC DNA]</scope>
    <source>
        <strain evidence="8 9">SPSP-6</strain>
    </source>
</reference>
<dbReference type="RefSeq" id="WP_144327878.1">
    <property type="nucleotide sequence ID" value="NZ_VJON01000009.1"/>
</dbReference>
<dbReference type="SUPFAM" id="SSF53807">
    <property type="entry name" value="Helical backbone' metal receptor"/>
    <property type="match status" value="1"/>
</dbReference>
<evidence type="ECO:0000256" key="3">
    <source>
        <dbReference type="ARBA" id="ARBA00022448"/>
    </source>
</evidence>
<dbReference type="PRINTS" id="PR00691">
    <property type="entry name" value="ADHESINB"/>
</dbReference>
<evidence type="ECO:0000313" key="8">
    <source>
        <dbReference type="EMBL" id="TSE35284.1"/>
    </source>
</evidence>
<keyword evidence="8" id="KW-0449">Lipoprotein</keyword>
<dbReference type="Pfam" id="PF01297">
    <property type="entry name" value="ZnuA"/>
    <property type="match status" value="1"/>
</dbReference>
<evidence type="ECO:0000256" key="1">
    <source>
        <dbReference type="ARBA" id="ARBA00004196"/>
    </source>
</evidence>
<dbReference type="InterPro" id="IPR006127">
    <property type="entry name" value="ZnuA-like"/>
</dbReference>
<dbReference type="GO" id="GO:0046872">
    <property type="term" value="F:metal ion binding"/>
    <property type="evidence" value="ECO:0007669"/>
    <property type="project" value="UniProtKB-KW"/>
</dbReference>
<keyword evidence="4" id="KW-0479">Metal-binding</keyword>
<dbReference type="Proteomes" id="UP000318294">
    <property type="component" value="Unassembled WGS sequence"/>
</dbReference>
<feature type="chain" id="PRO_5021719834" evidence="7">
    <location>
        <begin position="29"/>
        <end position="317"/>
    </location>
</feature>
<dbReference type="EMBL" id="VJON01000009">
    <property type="protein sequence ID" value="TSE35284.1"/>
    <property type="molecule type" value="Genomic_DNA"/>
</dbReference>
<feature type="signal peptide" evidence="7">
    <location>
        <begin position="1"/>
        <end position="28"/>
    </location>
</feature>
<comment type="caution">
    <text evidence="8">The sequence shown here is derived from an EMBL/GenBank/DDBJ whole genome shotgun (WGS) entry which is preliminary data.</text>
</comment>
<evidence type="ECO:0000256" key="6">
    <source>
        <dbReference type="RuleBase" id="RU003512"/>
    </source>
</evidence>
<gene>
    <name evidence="8" type="primary">mntA</name>
    <name evidence="8" type="ORF">Tchar_00895</name>
</gene>
<dbReference type="InterPro" id="IPR050492">
    <property type="entry name" value="Bact_metal-bind_prot9"/>
</dbReference>
<dbReference type="InterPro" id="IPR006129">
    <property type="entry name" value="AdhesinB"/>
</dbReference>
<dbReference type="PANTHER" id="PTHR42953:SF1">
    <property type="entry name" value="METAL-BINDING PROTEIN HI_0362-RELATED"/>
    <property type="match status" value="1"/>
</dbReference>
<organism evidence="8 9">
    <name type="scientific">Tepidimonas charontis</name>
    <dbReference type="NCBI Taxonomy" id="2267262"/>
    <lineage>
        <taxon>Bacteria</taxon>
        <taxon>Pseudomonadati</taxon>
        <taxon>Pseudomonadota</taxon>
        <taxon>Betaproteobacteria</taxon>
        <taxon>Burkholderiales</taxon>
        <taxon>Tepidimonas</taxon>
    </lineage>
</organism>
<dbReference type="AlphaFoldDB" id="A0A554XHH1"/>
<name>A0A554XHH1_9BURK</name>
<evidence type="ECO:0000256" key="5">
    <source>
        <dbReference type="ARBA" id="ARBA00022729"/>
    </source>
</evidence>
<protein>
    <submittedName>
        <fullName evidence="8">Manganese-binding lipoprotein MntA</fullName>
    </submittedName>
</protein>
<comment type="similarity">
    <text evidence="2 6">Belongs to the bacterial solute-binding protein 9 family.</text>
</comment>
<evidence type="ECO:0000256" key="4">
    <source>
        <dbReference type="ARBA" id="ARBA00022723"/>
    </source>
</evidence>
<dbReference type="OrthoDB" id="9793396at2"/>
<accession>A0A554XHH1</accession>
<dbReference type="PANTHER" id="PTHR42953">
    <property type="entry name" value="HIGH-AFFINITY ZINC UPTAKE SYSTEM PROTEIN ZNUA-RELATED"/>
    <property type="match status" value="1"/>
</dbReference>
<sequence length="317" mass="34253">MSWHSRRQTLCGVLLAAAALCVGGGAQAQTAPVVHAVASFSILGDLVQQVGGERVQLDVLVGPGQDAHIFQPTPAHAKRVAQAQVVLANGLGYEGWLQRLLRTAGYRGLQVTVSDGIEPLPAERHAETKGAHAHRGHDHGKFDPHAWQAVPNAIVYVRNIARALCKVDAAGCSDYELRARAYIEQLQALDAEIRAAWQAIPPAQRKVITSHDAFRYYARAYGVTFLAPSGISTDSEPSARGVAQLVRQIQRENIKALFIENMTDPRLIEQLAREAGVKPAGVPLYSDALSRPDGPAPTYIAMMRANTRAMTRAILGQ</sequence>
<dbReference type="Gene3D" id="3.40.50.1980">
    <property type="entry name" value="Nitrogenase molybdenum iron protein domain"/>
    <property type="match status" value="2"/>
</dbReference>